<dbReference type="EMBL" id="KV015585">
    <property type="protein sequence ID" value="KZV20666.1"/>
    <property type="molecule type" value="Genomic_DNA"/>
</dbReference>
<organism evidence="1 2">
    <name type="scientific">Dorcoceras hygrometricum</name>
    <dbReference type="NCBI Taxonomy" id="472368"/>
    <lineage>
        <taxon>Eukaryota</taxon>
        <taxon>Viridiplantae</taxon>
        <taxon>Streptophyta</taxon>
        <taxon>Embryophyta</taxon>
        <taxon>Tracheophyta</taxon>
        <taxon>Spermatophyta</taxon>
        <taxon>Magnoliopsida</taxon>
        <taxon>eudicotyledons</taxon>
        <taxon>Gunneridae</taxon>
        <taxon>Pentapetalae</taxon>
        <taxon>asterids</taxon>
        <taxon>lamiids</taxon>
        <taxon>Lamiales</taxon>
        <taxon>Gesneriaceae</taxon>
        <taxon>Didymocarpoideae</taxon>
        <taxon>Trichosporeae</taxon>
        <taxon>Loxocarpinae</taxon>
        <taxon>Dorcoceras</taxon>
    </lineage>
</organism>
<proteinExistence type="predicted"/>
<evidence type="ECO:0000313" key="1">
    <source>
        <dbReference type="EMBL" id="KZV20666.1"/>
    </source>
</evidence>
<evidence type="ECO:0000313" key="2">
    <source>
        <dbReference type="Proteomes" id="UP000250235"/>
    </source>
</evidence>
<sequence>MMADKDKFKSKVDNDTKILFQIWFDLNQLVSNLLPISEQILYLSYSPSCSASEFFWINAKLHTASDATHGSTCCCPTHEMWELPTPLIVANRSQQGDEVRELPARLNSILTTQGRCLRTPHQLQANVRKQYPNEESQQEESNATTLTSIGAVYRRKSEKIRSHNRSHSTPKQISSNSNYVAQVHYRNWTRHPLLRSESLVPMKSEPKTASLSNTQISLKSEDQRCSLLSLAR</sequence>
<gene>
    <name evidence="1" type="ORF">F511_30033</name>
</gene>
<keyword evidence="2" id="KW-1185">Reference proteome</keyword>
<accession>A0A2Z7AG74</accession>
<dbReference type="Proteomes" id="UP000250235">
    <property type="component" value="Unassembled WGS sequence"/>
</dbReference>
<reference evidence="1 2" key="1">
    <citation type="journal article" date="2015" name="Proc. Natl. Acad. Sci. U.S.A.">
        <title>The resurrection genome of Boea hygrometrica: A blueprint for survival of dehydration.</title>
        <authorList>
            <person name="Xiao L."/>
            <person name="Yang G."/>
            <person name="Zhang L."/>
            <person name="Yang X."/>
            <person name="Zhao S."/>
            <person name="Ji Z."/>
            <person name="Zhou Q."/>
            <person name="Hu M."/>
            <person name="Wang Y."/>
            <person name="Chen M."/>
            <person name="Xu Y."/>
            <person name="Jin H."/>
            <person name="Xiao X."/>
            <person name="Hu G."/>
            <person name="Bao F."/>
            <person name="Hu Y."/>
            <person name="Wan P."/>
            <person name="Li L."/>
            <person name="Deng X."/>
            <person name="Kuang T."/>
            <person name="Xiang C."/>
            <person name="Zhu J.K."/>
            <person name="Oliver M.J."/>
            <person name="He Y."/>
        </authorList>
    </citation>
    <scope>NUCLEOTIDE SEQUENCE [LARGE SCALE GENOMIC DNA]</scope>
    <source>
        <strain evidence="2">cv. XS01</strain>
    </source>
</reference>
<protein>
    <submittedName>
        <fullName evidence="1">Dynamin-related protein 4C-like</fullName>
    </submittedName>
</protein>
<name>A0A2Z7AG74_9LAMI</name>
<dbReference type="AlphaFoldDB" id="A0A2Z7AG74"/>